<organism evidence="2 3">
    <name type="scientific">Eimeria tenella</name>
    <name type="common">Coccidian parasite</name>
    <dbReference type="NCBI Taxonomy" id="5802"/>
    <lineage>
        <taxon>Eukaryota</taxon>
        <taxon>Sar</taxon>
        <taxon>Alveolata</taxon>
        <taxon>Apicomplexa</taxon>
        <taxon>Conoidasida</taxon>
        <taxon>Coccidia</taxon>
        <taxon>Eucoccidiorida</taxon>
        <taxon>Eimeriorina</taxon>
        <taxon>Eimeriidae</taxon>
        <taxon>Eimeria</taxon>
    </lineage>
</organism>
<dbReference type="RefSeq" id="XP_013230341.1">
    <property type="nucleotide sequence ID" value="XM_013374887.1"/>
</dbReference>
<dbReference type="EMBL" id="HG674498">
    <property type="protein sequence ID" value="CDJ39586.1"/>
    <property type="molecule type" value="Genomic_DNA"/>
</dbReference>
<evidence type="ECO:0000313" key="2">
    <source>
        <dbReference type="EMBL" id="CDJ39586.1"/>
    </source>
</evidence>
<evidence type="ECO:0000313" key="3">
    <source>
        <dbReference type="Proteomes" id="UP000030747"/>
    </source>
</evidence>
<name>U6KNM6_EIMTE</name>
<gene>
    <name evidence="2" type="ORF">ETH_00043240</name>
</gene>
<dbReference type="GeneID" id="25257687"/>
<reference evidence="2" key="2">
    <citation type="submission" date="2013-10" db="EMBL/GenBank/DDBJ databases">
        <authorList>
            <person name="Aslett M."/>
        </authorList>
    </citation>
    <scope>NUCLEOTIDE SEQUENCE [LARGE SCALE GENOMIC DNA]</scope>
    <source>
        <strain evidence="2">Houghton</strain>
    </source>
</reference>
<feature type="non-terminal residue" evidence="2">
    <location>
        <position position="135"/>
    </location>
</feature>
<evidence type="ECO:0000256" key="1">
    <source>
        <dbReference type="SAM" id="SignalP"/>
    </source>
</evidence>
<feature type="signal peptide" evidence="1">
    <location>
        <begin position="1"/>
        <end position="20"/>
    </location>
</feature>
<keyword evidence="1" id="KW-0732">Signal</keyword>
<dbReference type="VEuPathDB" id="ToxoDB:ETH_00043240"/>
<sequence>MSLFLFLSFPTSLLLFRAYSLPFWVSSSTLAAAPHDAAQAAAAAAFAQRPTAARELLRQVAQGIGEGLQQQQQQQQLQLQQQQLQGPGDEQLCGFEASLALLNVSAAVYNSMQQQLHCWRLLQLRQRAAAAAAAA</sequence>
<feature type="chain" id="PRO_5004673589" evidence="1">
    <location>
        <begin position="21"/>
        <end position="135"/>
    </location>
</feature>
<accession>U6KNM6</accession>
<keyword evidence="3" id="KW-1185">Reference proteome</keyword>
<reference evidence="2" key="1">
    <citation type="submission" date="2013-10" db="EMBL/GenBank/DDBJ databases">
        <title>Genomic analysis of the causative agents of coccidiosis in chickens.</title>
        <authorList>
            <person name="Reid A.J."/>
            <person name="Blake D."/>
            <person name="Billington K."/>
            <person name="Browne H."/>
            <person name="Dunn M."/>
            <person name="Hung S."/>
            <person name="Kawahara F."/>
            <person name="Miranda-Saavedra D."/>
            <person name="Mourier T."/>
            <person name="Nagra H."/>
            <person name="Otto T.D."/>
            <person name="Rawlings N."/>
            <person name="Sanchez A."/>
            <person name="Sanders M."/>
            <person name="Subramaniam C."/>
            <person name="Tay Y."/>
            <person name="Dear P."/>
            <person name="Doerig C."/>
            <person name="Gruber A."/>
            <person name="Parkinson J."/>
            <person name="Shirley M."/>
            <person name="Wan K.L."/>
            <person name="Berriman M."/>
            <person name="Tomley F."/>
            <person name="Pain A."/>
        </authorList>
    </citation>
    <scope>NUCLEOTIDE SEQUENCE [LARGE SCALE GENOMIC DNA]</scope>
    <source>
        <strain evidence="2">Houghton</strain>
    </source>
</reference>
<protein>
    <submittedName>
        <fullName evidence="2">Uncharacterized protein</fullName>
    </submittedName>
</protein>
<dbReference type="VEuPathDB" id="ToxoDB:ETH2_0613700"/>
<dbReference type="AlphaFoldDB" id="U6KNM6"/>
<proteinExistence type="predicted"/>
<dbReference type="Proteomes" id="UP000030747">
    <property type="component" value="Unassembled WGS sequence"/>
</dbReference>